<sequence>MRIMVASIAFPFIGSTSGWLMTEIGRQPWTVFGFMQTAASVSPNVTAGQLLFSIIAFITMYSILAVVMIYLFVRTFKEGPSLNAKKDVSSNDPFDGEAYHVVTE</sequence>
<dbReference type="GO" id="GO:0020037">
    <property type="term" value="F:heme binding"/>
    <property type="evidence" value="ECO:0007669"/>
    <property type="project" value="TreeGrafter"/>
</dbReference>
<dbReference type="InterPro" id="IPR002585">
    <property type="entry name" value="Cyt-d_ubiquinol_oxidase_su_1"/>
</dbReference>
<evidence type="ECO:0000256" key="1">
    <source>
        <dbReference type="ARBA" id="ARBA00004651"/>
    </source>
</evidence>
<keyword evidence="5" id="KW-0349">Heme</keyword>
<evidence type="ECO:0000256" key="2">
    <source>
        <dbReference type="ARBA" id="ARBA00009819"/>
    </source>
</evidence>
<dbReference type="GO" id="GO:0070069">
    <property type="term" value="C:cytochrome complex"/>
    <property type="evidence" value="ECO:0007669"/>
    <property type="project" value="InterPro"/>
</dbReference>
<keyword evidence="13" id="KW-0560">Oxidoreductase</keyword>
<dbReference type="Pfam" id="PF01654">
    <property type="entry name" value="Cyt_bd_oxida_I"/>
    <property type="match status" value="1"/>
</dbReference>
<comment type="caution">
    <text evidence="13">The sequence shown here is derived from an EMBL/GenBank/DDBJ whole genome shotgun (WGS) entry which is preliminary data.</text>
</comment>
<evidence type="ECO:0000256" key="8">
    <source>
        <dbReference type="ARBA" id="ARBA00022982"/>
    </source>
</evidence>
<feature type="transmembrane region" description="Helical" evidence="12">
    <location>
        <begin position="50"/>
        <end position="73"/>
    </location>
</feature>
<evidence type="ECO:0000256" key="3">
    <source>
        <dbReference type="ARBA" id="ARBA00022448"/>
    </source>
</evidence>
<evidence type="ECO:0000313" key="13">
    <source>
        <dbReference type="EMBL" id="GAY78761.1"/>
    </source>
</evidence>
<keyword evidence="3" id="KW-0813">Transport</keyword>
<dbReference type="GO" id="GO:0009055">
    <property type="term" value="F:electron transfer activity"/>
    <property type="evidence" value="ECO:0007669"/>
    <property type="project" value="InterPro"/>
</dbReference>
<comment type="similarity">
    <text evidence="2">Belongs to the cytochrome ubiquinol oxidase subunit 1 family.</text>
</comment>
<evidence type="ECO:0000256" key="10">
    <source>
        <dbReference type="ARBA" id="ARBA00023004"/>
    </source>
</evidence>
<dbReference type="Proteomes" id="UP000319716">
    <property type="component" value="Unassembled WGS sequence"/>
</dbReference>
<dbReference type="PANTHER" id="PTHR30365">
    <property type="entry name" value="CYTOCHROME D UBIQUINOL OXIDASE"/>
    <property type="match status" value="1"/>
</dbReference>
<dbReference type="EC" id="1.10.3.-" evidence="13"/>
<dbReference type="GO" id="GO:0019646">
    <property type="term" value="P:aerobic electron transport chain"/>
    <property type="evidence" value="ECO:0007669"/>
    <property type="project" value="InterPro"/>
</dbReference>
<organism evidence="13 14">
    <name type="scientific">Sporolactobacillus inulinus</name>
    <dbReference type="NCBI Taxonomy" id="2078"/>
    <lineage>
        <taxon>Bacteria</taxon>
        <taxon>Bacillati</taxon>
        <taxon>Bacillota</taxon>
        <taxon>Bacilli</taxon>
        <taxon>Bacillales</taxon>
        <taxon>Sporolactobacillaceae</taxon>
        <taxon>Sporolactobacillus</taxon>
    </lineage>
</organism>
<gene>
    <name evidence="13" type="ORF">NBRC111894_4315</name>
</gene>
<evidence type="ECO:0000256" key="5">
    <source>
        <dbReference type="ARBA" id="ARBA00022617"/>
    </source>
</evidence>
<evidence type="ECO:0000256" key="6">
    <source>
        <dbReference type="ARBA" id="ARBA00022692"/>
    </source>
</evidence>
<dbReference type="GO" id="GO:0016682">
    <property type="term" value="F:oxidoreductase activity, acting on diphenols and related substances as donors, oxygen as acceptor"/>
    <property type="evidence" value="ECO:0007669"/>
    <property type="project" value="TreeGrafter"/>
</dbReference>
<dbReference type="GO" id="GO:0005886">
    <property type="term" value="C:plasma membrane"/>
    <property type="evidence" value="ECO:0007669"/>
    <property type="project" value="UniProtKB-SubCell"/>
</dbReference>
<keyword evidence="4" id="KW-1003">Cell membrane</keyword>
<name>A0A4Y1ZIG2_9BACL</name>
<proteinExistence type="inferred from homology"/>
<keyword evidence="9 12" id="KW-1133">Transmembrane helix</keyword>
<evidence type="ECO:0000256" key="11">
    <source>
        <dbReference type="ARBA" id="ARBA00023136"/>
    </source>
</evidence>
<evidence type="ECO:0000256" key="12">
    <source>
        <dbReference type="SAM" id="Phobius"/>
    </source>
</evidence>
<dbReference type="PANTHER" id="PTHR30365:SF15">
    <property type="entry name" value="CYTOCHROME BD UBIQUINOL OXIDASE SUBUNIT 1"/>
    <property type="match status" value="1"/>
</dbReference>
<evidence type="ECO:0000313" key="14">
    <source>
        <dbReference type="Proteomes" id="UP000319716"/>
    </source>
</evidence>
<dbReference type="GO" id="GO:0046872">
    <property type="term" value="F:metal ion binding"/>
    <property type="evidence" value="ECO:0007669"/>
    <property type="project" value="UniProtKB-KW"/>
</dbReference>
<reference evidence="13 14" key="1">
    <citation type="submission" date="2017-11" db="EMBL/GenBank/DDBJ databases">
        <title>Draft Genome Sequence of Sporolactobacillus inulinus NBRC 111894 Isolated from Koso, a Japanese Sugar-Vegetable Fermented Beverage.</title>
        <authorList>
            <person name="Chiou T.Y."/>
            <person name="Oshima K."/>
            <person name="Suda W."/>
            <person name="Hattori M."/>
            <person name="Takahashi T."/>
        </authorList>
    </citation>
    <scope>NUCLEOTIDE SEQUENCE [LARGE SCALE GENOMIC DNA]</scope>
    <source>
        <strain evidence="13 14">NBRC111894</strain>
    </source>
</reference>
<accession>A0A4Y1ZIG2</accession>
<keyword evidence="8" id="KW-0249">Electron transport</keyword>
<evidence type="ECO:0000256" key="4">
    <source>
        <dbReference type="ARBA" id="ARBA00022475"/>
    </source>
</evidence>
<comment type="subcellular location">
    <subcellularLocation>
        <location evidence="1">Cell membrane</location>
        <topology evidence="1">Multi-pass membrane protein</topology>
    </subcellularLocation>
</comment>
<keyword evidence="11 12" id="KW-0472">Membrane</keyword>
<protein>
    <submittedName>
        <fullName evidence="13">Cytochrome d ubiquinol oxidase subunit I</fullName>
        <ecNumber evidence="13">1.10.3.-</ecNumber>
    </submittedName>
</protein>
<keyword evidence="7" id="KW-0479">Metal-binding</keyword>
<evidence type="ECO:0000256" key="7">
    <source>
        <dbReference type="ARBA" id="ARBA00022723"/>
    </source>
</evidence>
<dbReference type="EMBL" id="BEXB01000060">
    <property type="protein sequence ID" value="GAY78761.1"/>
    <property type="molecule type" value="Genomic_DNA"/>
</dbReference>
<dbReference type="AlphaFoldDB" id="A0A4Y1ZIG2"/>
<evidence type="ECO:0000256" key="9">
    <source>
        <dbReference type="ARBA" id="ARBA00022989"/>
    </source>
</evidence>
<keyword evidence="6 12" id="KW-0812">Transmembrane</keyword>
<keyword evidence="10" id="KW-0408">Iron</keyword>